<protein>
    <recommendedName>
        <fullName evidence="4">DUF4190 domain-containing protein</fullName>
    </recommendedName>
</protein>
<organism evidence="2 3">
    <name type="scientific">Dokdonia sinensis</name>
    <dbReference type="NCBI Taxonomy" id="2479847"/>
    <lineage>
        <taxon>Bacteria</taxon>
        <taxon>Pseudomonadati</taxon>
        <taxon>Bacteroidota</taxon>
        <taxon>Flavobacteriia</taxon>
        <taxon>Flavobacteriales</taxon>
        <taxon>Flavobacteriaceae</taxon>
        <taxon>Dokdonia</taxon>
    </lineage>
</organism>
<dbReference type="NCBIfam" id="NF040945">
    <property type="entry name" value="CCC_membrane"/>
    <property type="match status" value="1"/>
</dbReference>
<sequence length="168" mass="18582">MEDRKLPADPLATIGGILAIVIGVVGCCCYGITALIPLIIGIIGLVACNRSLREYRNNPEGYSSVSKSNINMAKVLNIIAIVFNGLIVLIFLIMFLVFGVASAASIYKVMEEGGFEGLEHIDDQSFEAEDYEDDYNYEENDEYSDEVDSLKFDTMIIEDVSIKKDTLY</sequence>
<reference evidence="2 3" key="1">
    <citation type="submission" date="2018-10" db="EMBL/GenBank/DDBJ databases">
        <title>Dokdonia luteus sp. nov., isolated from sea water.</title>
        <authorList>
            <person name="Zhou L.Y."/>
            <person name="Du Z.J."/>
        </authorList>
    </citation>
    <scope>NUCLEOTIDE SEQUENCE [LARGE SCALE GENOMIC DNA]</scope>
    <source>
        <strain evidence="2 3">SH27</strain>
    </source>
</reference>
<keyword evidence="1" id="KW-0472">Membrane</keyword>
<dbReference type="EMBL" id="REFV01000002">
    <property type="protein sequence ID" value="RMB63473.1"/>
    <property type="molecule type" value="Genomic_DNA"/>
</dbReference>
<dbReference type="RefSeq" id="WP_121916276.1">
    <property type="nucleotide sequence ID" value="NZ_REFV01000002.1"/>
</dbReference>
<evidence type="ECO:0000313" key="3">
    <source>
        <dbReference type="Proteomes" id="UP000281985"/>
    </source>
</evidence>
<evidence type="ECO:0008006" key="4">
    <source>
        <dbReference type="Google" id="ProtNLM"/>
    </source>
</evidence>
<comment type="caution">
    <text evidence="2">The sequence shown here is derived from an EMBL/GenBank/DDBJ whole genome shotgun (WGS) entry which is preliminary data.</text>
</comment>
<feature type="transmembrane region" description="Helical" evidence="1">
    <location>
        <begin position="14"/>
        <end position="47"/>
    </location>
</feature>
<dbReference type="AlphaFoldDB" id="A0A3M0GP66"/>
<dbReference type="OrthoDB" id="1367217at2"/>
<keyword evidence="1" id="KW-1133">Transmembrane helix</keyword>
<proteinExistence type="predicted"/>
<dbReference type="Proteomes" id="UP000281985">
    <property type="component" value="Unassembled WGS sequence"/>
</dbReference>
<accession>A0A3M0GP66</accession>
<evidence type="ECO:0000313" key="2">
    <source>
        <dbReference type="EMBL" id="RMB63473.1"/>
    </source>
</evidence>
<keyword evidence="3" id="KW-1185">Reference proteome</keyword>
<feature type="transmembrane region" description="Helical" evidence="1">
    <location>
        <begin position="75"/>
        <end position="101"/>
    </location>
</feature>
<dbReference type="PROSITE" id="PS51257">
    <property type="entry name" value="PROKAR_LIPOPROTEIN"/>
    <property type="match status" value="1"/>
</dbReference>
<evidence type="ECO:0000256" key="1">
    <source>
        <dbReference type="SAM" id="Phobius"/>
    </source>
</evidence>
<gene>
    <name evidence="2" type="ORF">EAX61_03540</name>
</gene>
<keyword evidence="1" id="KW-0812">Transmembrane</keyword>
<name>A0A3M0GP66_9FLAO</name>